<dbReference type="GO" id="GO:0004519">
    <property type="term" value="F:endonuclease activity"/>
    <property type="evidence" value="ECO:0007669"/>
    <property type="project" value="UniProtKB-KW"/>
</dbReference>
<keyword evidence="1" id="KW-0808">Transferase</keyword>
<protein>
    <submittedName>
        <fullName evidence="9">Reverse ribonuclease integrase</fullName>
    </submittedName>
</protein>
<dbReference type="FunFam" id="3.10.20.370:FF:000001">
    <property type="entry name" value="Retrovirus-related Pol polyprotein from transposon 17.6-like protein"/>
    <property type="match status" value="1"/>
</dbReference>
<keyword evidence="3" id="KW-0540">Nuclease</keyword>
<dbReference type="Pfam" id="PF17917">
    <property type="entry name" value="RT_RNaseH"/>
    <property type="match status" value="1"/>
</dbReference>
<keyword evidence="2" id="KW-0548">Nucleotidyltransferase</keyword>
<sequence>MTKPSRRWNWGEGAQRAFEALKSALVSPPVLTFFDPEAELRLYTDASEVGLGAMLTQTKNGEEKVLSYASRILRPAETNYSVSERECLAVVWACERLKTYFSVPVQDITDHEALAVLTTKKTLKGRLARWALQLQEFPITIEPRKAAELVVPDALSRAPVDPPVEIEESGEVPDDQKKAAGVMGRGDNYKLEEG</sequence>
<dbReference type="PANTHER" id="PTHR34072">
    <property type="entry name" value="ENZYMATIC POLYPROTEIN-RELATED"/>
    <property type="match status" value="1"/>
</dbReference>
<dbReference type="InterPro" id="IPR041373">
    <property type="entry name" value="RT_RNaseH"/>
</dbReference>
<dbReference type="EMBL" id="LBMM01027200">
    <property type="protein sequence ID" value="KMQ82227.1"/>
    <property type="molecule type" value="Genomic_DNA"/>
</dbReference>
<dbReference type="STRING" id="67767.A0A0J7JVS7"/>
<evidence type="ECO:0000313" key="9">
    <source>
        <dbReference type="EMBL" id="KMQ82227.1"/>
    </source>
</evidence>
<dbReference type="GO" id="GO:0003964">
    <property type="term" value="F:RNA-directed DNA polymerase activity"/>
    <property type="evidence" value="ECO:0007669"/>
    <property type="project" value="UniProtKB-KW"/>
</dbReference>
<keyword evidence="10" id="KW-1185">Reference proteome</keyword>
<keyword evidence="6" id="KW-0695">RNA-directed DNA polymerase</keyword>
<evidence type="ECO:0000256" key="3">
    <source>
        <dbReference type="ARBA" id="ARBA00022722"/>
    </source>
</evidence>
<evidence type="ECO:0000259" key="8">
    <source>
        <dbReference type="Pfam" id="PF17917"/>
    </source>
</evidence>
<dbReference type="PANTHER" id="PTHR34072:SF58">
    <property type="entry name" value="DNA (CYTOSINE-5-)-METHYLTRANSFERASE"/>
    <property type="match status" value="1"/>
</dbReference>
<keyword evidence="4" id="KW-0255">Endonuclease</keyword>
<evidence type="ECO:0000256" key="6">
    <source>
        <dbReference type="ARBA" id="ARBA00022918"/>
    </source>
</evidence>
<name>A0A0J7JVS7_LASNI</name>
<dbReference type="Proteomes" id="UP000036403">
    <property type="component" value="Unassembled WGS sequence"/>
</dbReference>
<evidence type="ECO:0000313" key="10">
    <source>
        <dbReference type="Proteomes" id="UP000036403"/>
    </source>
</evidence>
<feature type="compositionally biased region" description="Acidic residues" evidence="7">
    <location>
        <begin position="164"/>
        <end position="173"/>
    </location>
</feature>
<dbReference type="AlphaFoldDB" id="A0A0J7JVS7"/>
<evidence type="ECO:0000256" key="1">
    <source>
        <dbReference type="ARBA" id="ARBA00022679"/>
    </source>
</evidence>
<proteinExistence type="predicted"/>
<feature type="non-terminal residue" evidence="9">
    <location>
        <position position="194"/>
    </location>
</feature>
<gene>
    <name evidence="9" type="ORF">RF55_23743</name>
</gene>
<comment type="caution">
    <text evidence="9">The sequence shown here is derived from an EMBL/GenBank/DDBJ whole genome shotgun (WGS) entry which is preliminary data.</text>
</comment>
<dbReference type="PaxDb" id="67767-A0A0J7JVS7"/>
<evidence type="ECO:0000256" key="4">
    <source>
        <dbReference type="ARBA" id="ARBA00022759"/>
    </source>
</evidence>
<reference evidence="9 10" key="1">
    <citation type="submission" date="2015-04" db="EMBL/GenBank/DDBJ databases">
        <title>Lasius niger genome sequencing.</title>
        <authorList>
            <person name="Konorov E.A."/>
            <person name="Nikitin M.A."/>
            <person name="Kirill M.V."/>
            <person name="Chang P."/>
        </authorList>
    </citation>
    <scope>NUCLEOTIDE SEQUENCE [LARGE SCALE GENOMIC DNA]</scope>
    <source>
        <tissue evidence="9">Whole</tissue>
    </source>
</reference>
<feature type="region of interest" description="Disordered" evidence="7">
    <location>
        <begin position="160"/>
        <end position="194"/>
    </location>
</feature>
<dbReference type="Gene3D" id="3.10.20.370">
    <property type="match status" value="1"/>
</dbReference>
<evidence type="ECO:0000256" key="2">
    <source>
        <dbReference type="ARBA" id="ARBA00022695"/>
    </source>
</evidence>
<dbReference type="InterPro" id="IPR043502">
    <property type="entry name" value="DNA/RNA_pol_sf"/>
</dbReference>
<feature type="domain" description="Reverse transcriptase RNase H-like" evidence="8">
    <location>
        <begin position="35"/>
        <end position="137"/>
    </location>
</feature>
<evidence type="ECO:0000256" key="7">
    <source>
        <dbReference type="SAM" id="MobiDB-lite"/>
    </source>
</evidence>
<accession>A0A0J7JVS7</accession>
<keyword evidence="5" id="KW-0378">Hydrolase</keyword>
<dbReference type="GO" id="GO:0016787">
    <property type="term" value="F:hydrolase activity"/>
    <property type="evidence" value="ECO:0007669"/>
    <property type="project" value="UniProtKB-KW"/>
</dbReference>
<dbReference type="OrthoDB" id="7696691at2759"/>
<evidence type="ECO:0000256" key="5">
    <source>
        <dbReference type="ARBA" id="ARBA00022801"/>
    </source>
</evidence>
<dbReference type="CDD" id="cd09274">
    <property type="entry name" value="RNase_HI_RT_Ty3"/>
    <property type="match status" value="1"/>
</dbReference>
<organism evidence="9 10">
    <name type="scientific">Lasius niger</name>
    <name type="common">Black garden ant</name>
    <dbReference type="NCBI Taxonomy" id="67767"/>
    <lineage>
        <taxon>Eukaryota</taxon>
        <taxon>Metazoa</taxon>
        <taxon>Ecdysozoa</taxon>
        <taxon>Arthropoda</taxon>
        <taxon>Hexapoda</taxon>
        <taxon>Insecta</taxon>
        <taxon>Pterygota</taxon>
        <taxon>Neoptera</taxon>
        <taxon>Endopterygota</taxon>
        <taxon>Hymenoptera</taxon>
        <taxon>Apocrita</taxon>
        <taxon>Aculeata</taxon>
        <taxon>Formicoidea</taxon>
        <taxon>Formicidae</taxon>
        <taxon>Formicinae</taxon>
        <taxon>Lasius</taxon>
        <taxon>Lasius</taxon>
    </lineage>
</organism>
<dbReference type="SUPFAM" id="SSF56672">
    <property type="entry name" value="DNA/RNA polymerases"/>
    <property type="match status" value="1"/>
</dbReference>